<evidence type="ECO:0000256" key="2">
    <source>
        <dbReference type="ARBA" id="ARBA00022898"/>
    </source>
</evidence>
<sequence>MKRHSETALEVARYLDQHPKVERVHYPGLESHPQHEVAKRQMTGGYSGVIMAEIKGGSKGGVTVAEVRDHSGRLQRCETIEEGCRVERL</sequence>
<comment type="cofactor">
    <cofactor evidence="1 3">
        <name>pyridoxal 5'-phosphate</name>
        <dbReference type="ChEBI" id="CHEBI:597326"/>
    </cofactor>
</comment>
<proteinExistence type="inferred from homology"/>
<evidence type="ECO:0000256" key="1">
    <source>
        <dbReference type="ARBA" id="ARBA00001933"/>
    </source>
</evidence>
<accession>A0AAV4CM18</accession>
<keyword evidence="5" id="KW-1185">Reference proteome</keyword>
<dbReference type="SUPFAM" id="SSF53383">
    <property type="entry name" value="PLP-dependent transferases"/>
    <property type="match status" value="1"/>
</dbReference>
<gene>
    <name evidence="4" type="ORF">PoB_005925700</name>
</gene>
<comment type="similarity">
    <text evidence="3">Belongs to the trans-sulfuration enzymes family.</text>
</comment>
<dbReference type="InterPro" id="IPR015424">
    <property type="entry name" value="PyrdxlP-dep_Trfase"/>
</dbReference>
<comment type="caution">
    <text evidence="4">The sequence shown here is derived from an EMBL/GenBank/DDBJ whole genome shotgun (WGS) entry which is preliminary data.</text>
</comment>
<dbReference type="Proteomes" id="UP000735302">
    <property type="component" value="Unassembled WGS sequence"/>
</dbReference>
<organism evidence="4 5">
    <name type="scientific">Plakobranchus ocellatus</name>
    <dbReference type="NCBI Taxonomy" id="259542"/>
    <lineage>
        <taxon>Eukaryota</taxon>
        <taxon>Metazoa</taxon>
        <taxon>Spiralia</taxon>
        <taxon>Lophotrochozoa</taxon>
        <taxon>Mollusca</taxon>
        <taxon>Gastropoda</taxon>
        <taxon>Heterobranchia</taxon>
        <taxon>Euthyneura</taxon>
        <taxon>Panpulmonata</taxon>
        <taxon>Sacoglossa</taxon>
        <taxon>Placobranchoidea</taxon>
        <taxon>Plakobranchidae</taxon>
        <taxon>Plakobranchus</taxon>
    </lineage>
</organism>
<dbReference type="GO" id="GO:0009086">
    <property type="term" value="P:methionine biosynthetic process"/>
    <property type="evidence" value="ECO:0007669"/>
    <property type="project" value="InterPro"/>
</dbReference>
<dbReference type="GO" id="GO:0030170">
    <property type="term" value="F:pyridoxal phosphate binding"/>
    <property type="evidence" value="ECO:0007669"/>
    <property type="project" value="InterPro"/>
</dbReference>
<dbReference type="InterPro" id="IPR044639">
    <property type="entry name" value="CGS1/2"/>
</dbReference>
<dbReference type="PANTHER" id="PTHR43379:SF1">
    <property type="entry name" value="CYSTATHIONINE GAMMA-SYNTHASE 1, CHLOROPLASTIC-RELATED"/>
    <property type="match status" value="1"/>
</dbReference>
<dbReference type="Gene3D" id="3.90.1150.10">
    <property type="entry name" value="Aspartate Aminotransferase, domain 1"/>
    <property type="match status" value="1"/>
</dbReference>
<keyword evidence="2 3" id="KW-0663">Pyridoxal phosphate</keyword>
<dbReference type="GO" id="GO:0003962">
    <property type="term" value="F:cystathionine gamma-synthase activity"/>
    <property type="evidence" value="ECO:0007669"/>
    <property type="project" value="InterPro"/>
</dbReference>
<evidence type="ECO:0000313" key="4">
    <source>
        <dbReference type="EMBL" id="GFO32752.1"/>
    </source>
</evidence>
<dbReference type="InterPro" id="IPR015422">
    <property type="entry name" value="PyrdxlP-dep_Trfase_small"/>
</dbReference>
<dbReference type="InterPro" id="IPR000277">
    <property type="entry name" value="Cys/Met-Metab_PyrdxlP-dep_enz"/>
</dbReference>
<dbReference type="EMBL" id="BLXT01006675">
    <property type="protein sequence ID" value="GFO32752.1"/>
    <property type="molecule type" value="Genomic_DNA"/>
</dbReference>
<name>A0AAV4CM18_9GAST</name>
<evidence type="ECO:0000313" key="5">
    <source>
        <dbReference type="Proteomes" id="UP000735302"/>
    </source>
</evidence>
<dbReference type="PANTHER" id="PTHR43379">
    <property type="entry name" value="CYSTATHIONINE GAMMA-SYNTHASE"/>
    <property type="match status" value="1"/>
</dbReference>
<dbReference type="AlphaFoldDB" id="A0AAV4CM18"/>
<dbReference type="GO" id="GO:0019346">
    <property type="term" value="P:transsulfuration"/>
    <property type="evidence" value="ECO:0007669"/>
    <property type="project" value="InterPro"/>
</dbReference>
<reference evidence="4 5" key="1">
    <citation type="journal article" date="2021" name="Elife">
        <title>Chloroplast acquisition without the gene transfer in kleptoplastic sea slugs, Plakobranchus ocellatus.</title>
        <authorList>
            <person name="Maeda T."/>
            <person name="Takahashi S."/>
            <person name="Yoshida T."/>
            <person name="Shimamura S."/>
            <person name="Takaki Y."/>
            <person name="Nagai Y."/>
            <person name="Toyoda A."/>
            <person name="Suzuki Y."/>
            <person name="Arimoto A."/>
            <person name="Ishii H."/>
            <person name="Satoh N."/>
            <person name="Nishiyama T."/>
            <person name="Hasebe M."/>
            <person name="Maruyama T."/>
            <person name="Minagawa J."/>
            <person name="Obokata J."/>
            <person name="Shigenobu S."/>
        </authorList>
    </citation>
    <scope>NUCLEOTIDE SEQUENCE [LARGE SCALE GENOMIC DNA]</scope>
</reference>
<protein>
    <submittedName>
        <fullName evidence="4">Cystathionine gamma-lyase</fullName>
    </submittedName>
</protein>
<dbReference type="Pfam" id="PF01053">
    <property type="entry name" value="Cys_Met_Meta_PP"/>
    <property type="match status" value="1"/>
</dbReference>
<evidence type="ECO:0000256" key="3">
    <source>
        <dbReference type="RuleBase" id="RU362118"/>
    </source>
</evidence>